<dbReference type="PANTHER" id="PTHR15576:SF1">
    <property type="entry name" value="RIBITOL-5-PHOSPHATE XYLOSYLTRANSFERASE 1"/>
    <property type="match status" value="1"/>
</dbReference>
<accession>A0A9X3UJZ3</accession>
<dbReference type="RefSeq" id="WP_267991407.1">
    <property type="nucleotide sequence ID" value="NZ_JAPJZI010000001.1"/>
</dbReference>
<dbReference type="InterPro" id="IPR055286">
    <property type="entry name" value="RXYLT1-like"/>
</dbReference>
<evidence type="ECO:0000313" key="1">
    <source>
        <dbReference type="EMBL" id="MDA5399995.1"/>
    </source>
</evidence>
<comment type="caution">
    <text evidence="1">The sequence shown here is derived from an EMBL/GenBank/DDBJ whole genome shotgun (WGS) entry which is preliminary data.</text>
</comment>
<organism evidence="1 2">
    <name type="scientific">Hoeflea prorocentri</name>
    <dbReference type="NCBI Taxonomy" id="1922333"/>
    <lineage>
        <taxon>Bacteria</taxon>
        <taxon>Pseudomonadati</taxon>
        <taxon>Pseudomonadota</taxon>
        <taxon>Alphaproteobacteria</taxon>
        <taxon>Hyphomicrobiales</taxon>
        <taxon>Rhizobiaceae</taxon>
        <taxon>Hoeflea</taxon>
    </lineage>
</organism>
<dbReference type="Proteomes" id="UP001151234">
    <property type="component" value="Unassembled WGS sequence"/>
</dbReference>
<name>A0A9X3UJZ3_9HYPH</name>
<sequence>MNKPAAGRIKRSWARFKNRRRLRDATVYDSAAARTAGDTVWSKAFICGMADVYPPRTSSDLRELVVSMDHYERQIRRSEKHVTGVYIVGSHVQEFVETIFPRIRKKIVIVTGNAVQSVPRAALGSQERAERFLDDDRIAGAWIQNLDIEHPKAFPLPLGLDFHNLHINKDSPWNDQADVLTPNQQERQLQTIAAAAPPFDQRSPDVFTHFTVGTQPAVRSHWLDHFLGKDFAQTPGGVIKRADLWNSMARSQFVASPPGAGMDCHRTWEALVLGSVPIVQHFAPMAPLFEDLPVWQVEDPSHVTAENLRQKADEVSTKLREGRYDFCKLTVGWWTDQLKRQTARLLGL</sequence>
<protein>
    <recommendedName>
        <fullName evidence="3">Exostosin GT47 domain-containing protein</fullName>
    </recommendedName>
</protein>
<dbReference type="GO" id="GO:0120053">
    <property type="term" value="F:ribitol beta-1,4-xylosyltransferase activity"/>
    <property type="evidence" value="ECO:0007669"/>
    <property type="project" value="InterPro"/>
</dbReference>
<dbReference type="EMBL" id="JAPJZI010000001">
    <property type="protein sequence ID" value="MDA5399995.1"/>
    <property type="molecule type" value="Genomic_DNA"/>
</dbReference>
<evidence type="ECO:0008006" key="3">
    <source>
        <dbReference type="Google" id="ProtNLM"/>
    </source>
</evidence>
<dbReference type="AlphaFoldDB" id="A0A9X3UJZ3"/>
<keyword evidence="2" id="KW-1185">Reference proteome</keyword>
<gene>
    <name evidence="1" type="ORF">OQ273_15535</name>
</gene>
<proteinExistence type="predicted"/>
<dbReference type="PANTHER" id="PTHR15576">
    <property type="entry name" value="RIBITOL-5-PHOSPHATE XYLOSYLTRANSFERASE 1"/>
    <property type="match status" value="1"/>
</dbReference>
<reference evidence="1" key="1">
    <citation type="submission" date="2022-11" db="EMBL/GenBank/DDBJ databases">
        <title>Draft genome sequence of Hoeflea poritis E7-10 and Hoeflea prorocentri PM5-8, separated from scleractinian coral Porites lutea and marine dinoflagellate.</title>
        <authorList>
            <person name="Zhang G."/>
            <person name="Wei Q."/>
            <person name="Cai L."/>
        </authorList>
    </citation>
    <scope>NUCLEOTIDE SEQUENCE</scope>
    <source>
        <strain evidence="1">PM5-8</strain>
    </source>
</reference>
<evidence type="ECO:0000313" key="2">
    <source>
        <dbReference type="Proteomes" id="UP001151234"/>
    </source>
</evidence>
<dbReference type="GO" id="GO:0035269">
    <property type="term" value="P:protein O-linked glycosylation via mannose"/>
    <property type="evidence" value="ECO:0007669"/>
    <property type="project" value="InterPro"/>
</dbReference>